<dbReference type="GO" id="GO:0016020">
    <property type="term" value="C:membrane"/>
    <property type="evidence" value="ECO:0007669"/>
    <property type="project" value="UniProtKB-SubCell"/>
</dbReference>
<evidence type="ECO:0000313" key="11">
    <source>
        <dbReference type="Proteomes" id="UP000612746"/>
    </source>
</evidence>
<evidence type="ECO:0000256" key="5">
    <source>
        <dbReference type="ARBA" id="ARBA00022989"/>
    </source>
</evidence>
<evidence type="ECO:0000256" key="1">
    <source>
        <dbReference type="ARBA" id="ARBA00004141"/>
    </source>
</evidence>
<dbReference type="InterPro" id="IPR005828">
    <property type="entry name" value="MFS_sugar_transport-like"/>
</dbReference>
<dbReference type="InterPro" id="IPR050360">
    <property type="entry name" value="MFS_Sugar_Transporters"/>
</dbReference>
<sequence>MTTQNLAAGKSKSAFSKGMLTMYFYTAVAMVNSACNGYDGSLMGSINAMAQYNGYFNRYDNCAVVSDGTSNPCGPSDSITGLIMSINSVGTILATPVSGYLCDKYGRRMAMGIGSALIIVAAAIQSAAVHVAMICIGRFLLGFGSAISLVASPTLITEMAPARMRGRLTGTYNCFWYAGSLIAAGVTYGTLSMPSTGAFRIPLGLQALPSLVNLSLIWFISESPRWLVANNREEEAWQLLVKLHADGDESDPVVKAEFDEITQTIEEEKKIKRSSWYELIATRECYMLFYFSLFYYIRFSNSLIPAGNRYRMRLNICIGLFGQWSGNNLVGYYLPRVLTEAGITNTHTQLLINIIVNIWNFFCAITGTILIDILGRRPMVIFATAMATLWLMMLCIFTAIYGGTGEQGITMVAFVFLFYGLFSSGWTPMQALYPVEVLSYPMRANGMAANAFFANIAQFVNQFATPVAMTNIGWRFYIVYVVWDAFELFVVSKYFVETKGRTLEDLDHIFNKTTPHDVEHAEKPASVSEDGERNAEKI</sequence>
<evidence type="ECO:0000256" key="4">
    <source>
        <dbReference type="ARBA" id="ARBA00022692"/>
    </source>
</evidence>
<comment type="caution">
    <text evidence="10">The sequence shown here is derived from an EMBL/GenBank/DDBJ whole genome shotgun (WGS) entry which is preliminary data.</text>
</comment>
<organism evidence="10 11">
    <name type="scientific">Umbelopsis vinacea</name>
    <dbReference type="NCBI Taxonomy" id="44442"/>
    <lineage>
        <taxon>Eukaryota</taxon>
        <taxon>Fungi</taxon>
        <taxon>Fungi incertae sedis</taxon>
        <taxon>Mucoromycota</taxon>
        <taxon>Mucoromycotina</taxon>
        <taxon>Umbelopsidomycetes</taxon>
        <taxon>Umbelopsidales</taxon>
        <taxon>Umbelopsidaceae</taxon>
        <taxon>Umbelopsis</taxon>
    </lineage>
</organism>
<dbReference type="PANTHER" id="PTHR48022:SF2">
    <property type="entry name" value="PLASTIDIC GLUCOSE TRANSPORTER 4"/>
    <property type="match status" value="1"/>
</dbReference>
<comment type="similarity">
    <text evidence="2">Belongs to the major facilitator superfamily. Sugar transporter (TC 2.A.1.1) family.</text>
</comment>
<dbReference type="InterPro" id="IPR020846">
    <property type="entry name" value="MFS_dom"/>
</dbReference>
<dbReference type="PANTHER" id="PTHR48022">
    <property type="entry name" value="PLASTIDIC GLUCOSE TRANSPORTER 4"/>
    <property type="match status" value="1"/>
</dbReference>
<feature type="transmembrane region" description="Helical" evidence="8">
    <location>
        <begin position="174"/>
        <end position="191"/>
    </location>
</feature>
<dbReference type="Pfam" id="PF00083">
    <property type="entry name" value="Sugar_tr"/>
    <property type="match status" value="1"/>
</dbReference>
<reference evidence="10" key="1">
    <citation type="submission" date="2020-12" db="EMBL/GenBank/DDBJ databases">
        <title>Metabolic potential, ecology and presence of endohyphal bacteria is reflected in genomic diversity of Mucoromycotina.</title>
        <authorList>
            <person name="Muszewska A."/>
            <person name="Okrasinska A."/>
            <person name="Steczkiewicz K."/>
            <person name="Drgas O."/>
            <person name="Orlowska M."/>
            <person name="Perlinska-Lenart U."/>
            <person name="Aleksandrzak-Piekarczyk T."/>
            <person name="Szatraj K."/>
            <person name="Zielenkiewicz U."/>
            <person name="Pilsyk S."/>
            <person name="Malc E."/>
            <person name="Mieczkowski P."/>
            <person name="Kruszewska J.S."/>
            <person name="Biernat P."/>
            <person name="Pawlowska J."/>
        </authorList>
    </citation>
    <scope>NUCLEOTIDE SEQUENCE</scope>
    <source>
        <strain evidence="10">WA0000051536</strain>
    </source>
</reference>
<feature type="transmembrane region" description="Helical" evidence="8">
    <location>
        <begin position="139"/>
        <end position="162"/>
    </location>
</feature>
<evidence type="ECO:0000313" key="10">
    <source>
        <dbReference type="EMBL" id="KAG2182684.1"/>
    </source>
</evidence>
<feature type="transmembrane region" description="Helical" evidence="8">
    <location>
        <begin position="350"/>
        <end position="373"/>
    </location>
</feature>
<feature type="domain" description="Major facilitator superfamily (MFS) profile" evidence="9">
    <location>
        <begin position="25"/>
        <end position="499"/>
    </location>
</feature>
<feature type="transmembrane region" description="Helical" evidence="8">
    <location>
        <begin position="476"/>
        <end position="496"/>
    </location>
</feature>
<dbReference type="Proteomes" id="UP000612746">
    <property type="component" value="Unassembled WGS sequence"/>
</dbReference>
<dbReference type="PROSITE" id="PS50850">
    <property type="entry name" value="MFS"/>
    <property type="match status" value="1"/>
</dbReference>
<keyword evidence="6 8" id="KW-0472">Membrane</keyword>
<feature type="transmembrane region" description="Helical" evidence="8">
    <location>
        <begin position="203"/>
        <end position="220"/>
    </location>
</feature>
<accession>A0A8H7PXY1</accession>
<gene>
    <name evidence="10" type="ORF">INT44_005664</name>
</gene>
<keyword evidence="4 8" id="KW-0812">Transmembrane</keyword>
<feature type="transmembrane region" description="Helical" evidence="8">
    <location>
        <begin position="408"/>
        <end position="426"/>
    </location>
</feature>
<keyword evidence="5 8" id="KW-1133">Transmembrane helix</keyword>
<feature type="transmembrane region" description="Helical" evidence="8">
    <location>
        <begin position="380"/>
        <end position="402"/>
    </location>
</feature>
<dbReference type="SUPFAM" id="SSF103473">
    <property type="entry name" value="MFS general substrate transporter"/>
    <property type="match status" value="1"/>
</dbReference>
<dbReference type="OrthoDB" id="6133115at2759"/>
<feature type="transmembrane region" description="Helical" evidence="8">
    <location>
        <begin position="113"/>
        <end position="133"/>
    </location>
</feature>
<evidence type="ECO:0000256" key="2">
    <source>
        <dbReference type="ARBA" id="ARBA00010992"/>
    </source>
</evidence>
<feature type="transmembrane region" description="Helical" evidence="8">
    <location>
        <begin position="79"/>
        <end position="101"/>
    </location>
</feature>
<comment type="subcellular location">
    <subcellularLocation>
        <location evidence="1">Membrane</location>
        <topology evidence="1">Multi-pass membrane protein</topology>
    </subcellularLocation>
</comment>
<proteinExistence type="inferred from homology"/>
<protein>
    <recommendedName>
        <fullName evidence="9">Major facilitator superfamily (MFS) profile domain-containing protein</fullName>
    </recommendedName>
</protein>
<dbReference type="AlphaFoldDB" id="A0A8H7PXY1"/>
<evidence type="ECO:0000256" key="3">
    <source>
        <dbReference type="ARBA" id="ARBA00022448"/>
    </source>
</evidence>
<evidence type="ECO:0000259" key="9">
    <source>
        <dbReference type="PROSITE" id="PS50850"/>
    </source>
</evidence>
<dbReference type="InterPro" id="IPR036259">
    <property type="entry name" value="MFS_trans_sf"/>
</dbReference>
<feature type="region of interest" description="Disordered" evidence="7">
    <location>
        <begin position="517"/>
        <end position="538"/>
    </location>
</feature>
<evidence type="ECO:0000256" key="6">
    <source>
        <dbReference type="ARBA" id="ARBA00023136"/>
    </source>
</evidence>
<dbReference type="FunFam" id="1.20.1250.20:FF:000134">
    <property type="entry name" value="MFS sugar transporter protein"/>
    <property type="match status" value="1"/>
</dbReference>
<dbReference type="EMBL" id="JAEPRA010000007">
    <property type="protein sequence ID" value="KAG2182684.1"/>
    <property type="molecule type" value="Genomic_DNA"/>
</dbReference>
<keyword evidence="3" id="KW-0813">Transport</keyword>
<dbReference type="Gene3D" id="1.20.1250.20">
    <property type="entry name" value="MFS general substrate transporter like domains"/>
    <property type="match status" value="1"/>
</dbReference>
<name>A0A8H7PXY1_9FUNG</name>
<evidence type="ECO:0000256" key="8">
    <source>
        <dbReference type="SAM" id="Phobius"/>
    </source>
</evidence>
<dbReference type="GO" id="GO:0005351">
    <property type="term" value="F:carbohydrate:proton symporter activity"/>
    <property type="evidence" value="ECO:0007669"/>
    <property type="project" value="TreeGrafter"/>
</dbReference>
<keyword evidence="11" id="KW-1185">Reference proteome</keyword>
<evidence type="ECO:0000256" key="7">
    <source>
        <dbReference type="SAM" id="MobiDB-lite"/>
    </source>
</evidence>